<dbReference type="PANTHER" id="PTHR30024">
    <property type="entry name" value="ALIPHATIC SULFONATES-BINDING PROTEIN-RELATED"/>
    <property type="match status" value="1"/>
</dbReference>
<dbReference type="OrthoDB" id="7374754at2"/>
<feature type="domain" description="Solute-binding protein family 3/N-terminal" evidence="8">
    <location>
        <begin position="48"/>
        <end position="262"/>
    </location>
</feature>
<dbReference type="RefSeq" id="WP_128497571.1">
    <property type="nucleotide sequence ID" value="NZ_RZNC01000001.1"/>
</dbReference>
<evidence type="ECO:0000256" key="2">
    <source>
        <dbReference type="ARBA" id="ARBA00010742"/>
    </source>
</evidence>
<evidence type="ECO:0000256" key="3">
    <source>
        <dbReference type="ARBA" id="ARBA00022448"/>
    </source>
</evidence>
<dbReference type="Proteomes" id="UP000288603">
    <property type="component" value="Unassembled WGS sequence"/>
</dbReference>
<feature type="signal peptide" evidence="7">
    <location>
        <begin position="1"/>
        <end position="27"/>
    </location>
</feature>
<comment type="function">
    <text evidence="5">Part of a binding-protein-dependent transport system for aliphatic sulfonates. Putative binding protein.</text>
</comment>
<dbReference type="GO" id="GO:0042597">
    <property type="term" value="C:periplasmic space"/>
    <property type="evidence" value="ECO:0007669"/>
    <property type="project" value="UniProtKB-SubCell"/>
</dbReference>
<dbReference type="SMART" id="SM00062">
    <property type="entry name" value="PBPb"/>
    <property type="match status" value="1"/>
</dbReference>
<dbReference type="InterPro" id="IPR001638">
    <property type="entry name" value="Solute-binding_3/MltF_N"/>
</dbReference>
<keyword evidence="3" id="KW-0813">Transport</keyword>
<keyword evidence="10" id="KW-1185">Reference proteome</keyword>
<evidence type="ECO:0000256" key="6">
    <source>
        <dbReference type="ARBA" id="ARBA00070228"/>
    </source>
</evidence>
<evidence type="ECO:0000313" key="10">
    <source>
        <dbReference type="Proteomes" id="UP000288603"/>
    </source>
</evidence>
<gene>
    <name evidence="9" type="ORF">ELQ92_03530</name>
</gene>
<reference evidence="9 10" key="1">
    <citation type="submission" date="2018-12" db="EMBL/GenBank/DDBJ databases">
        <authorList>
            <person name="Li F."/>
        </authorList>
    </citation>
    <scope>NUCLEOTIDE SEQUENCE [LARGE SCALE GENOMIC DNA]</scope>
    <source>
        <strain evidence="9 10">8H24J-4-2</strain>
    </source>
</reference>
<dbReference type="Gene3D" id="3.40.190.10">
    <property type="entry name" value="Periplasmic binding protein-like II"/>
    <property type="match status" value="2"/>
</dbReference>
<dbReference type="FunFam" id="3.40.190.10:FF:000050">
    <property type="entry name" value="Sulfonate ABC transporter substrate-binding protein"/>
    <property type="match status" value="1"/>
</dbReference>
<dbReference type="AlphaFoldDB" id="A0A444QFF6"/>
<comment type="caution">
    <text evidence="9">The sequence shown here is derived from an EMBL/GenBank/DDBJ whole genome shotgun (WGS) entry which is preliminary data.</text>
</comment>
<evidence type="ECO:0000313" key="9">
    <source>
        <dbReference type="EMBL" id="RWZ68301.1"/>
    </source>
</evidence>
<proteinExistence type="inferred from homology"/>
<evidence type="ECO:0000259" key="8">
    <source>
        <dbReference type="SMART" id="SM00062"/>
    </source>
</evidence>
<organism evidence="9 10">
    <name type="scientific">Labedella populi</name>
    <dbReference type="NCBI Taxonomy" id="2498850"/>
    <lineage>
        <taxon>Bacteria</taxon>
        <taxon>Bacillati</taxon>
        <taxon>Actinomycetota</taxon>
        <taxon>Actinomycetes</taxon>
        <taxon>Micrococcales</taxon>
        <taxon>Microbacteriaceae</taxon>
        <taxon>Labedella</taxon>
    </lineage>
</organism>
<dbReference type="EMBL" id="RZNC01000001">
    <property type="protein sequence ID" value="RWZ68301.1"/>
    <property type="molecule type" value="Genomic_DNA"/>
</dbReference>
<feature type="chain" id="PRO_5039028421" description="Putative aliphatic sulfonates-binding protein" evidence="7">
    <location>
        <begin position="28"/>
        <end position="347"/>
    </location>
</feature>
<dbReference type="PANTHER" id="PTHR30024:SF21">
    <property type="entry name" value="ABC TRANSPORTER SUBSTRATE-BINDING PROTEIN"/>
    <property type="match status" value="1"/>
</dbReference>
<dbReference type="InterPro" id="IPR015168">
    <property type="entry name" value="SsuA/THI5"/>
</dbReference>
<dbReference type="InterPro" id="IPR010067">
    <property type="entry name" value="ABC_SsuA_sub-bd"/>
</dbReference>
<dbReference type="GO" id="GO:0016020">
    <property type="term" value="C:membrane"/>
    <property type="evidence" value="ECO:0007669"/>
    <property type="project" value="InterPro"/>
</dbReference>
<evidence type="ECO:0000256" key="1">
    <source>
        <dbReference type="ARBA" id="ARBA00004418"/>
    </source>
</evidence>
<dbReference type="NCBIfam" id="TIGR01728">
    <property type="entry name" value="SsuA_fam"/>
    <property type="match status" value="1"/>
</dbReference>
<sequence length="347" mass="35909">MSTIRPRSLSALTAAAAATVLVLSGCAAGENAATDGASSDGGQTTGGTLNIDFATYNPLSLVIKENGWLEDALEDQDITVNWVQSAGSNKANENLRAGAIDVGSTAGSAALLARSNNSPIQTIDIYSQPEWSALVVGADSDITDVADLAGKKVAATKGTDPYFFLLQSLEEAGVDPADVTIENLQHADGATALSNGSVDAWAGLDPIMAGAEEDGAQLVYRNVDFNSYGFLNATEEFLSEKPDVAQTVVNAYEKAREWAQANPDETAQILADVAGLDLTVASTVIEERSNLDVDNVPGQAQLDVLSVIGPIFVESGDVASQDAVDEALDTLLEPSFAENADPSAIAG</sequence>
<name>A0A444QFF6_9MICO</name>
<evidence type="ECO:0000256" key="7">
    <source>
        <dbReference type="SAM" id="SignalP"/>
    </source>
</evidence>
<dbReference type="GO" id="GO:0042626">
    <property type="term" value="F:ATPase-coupled transmembrane transporter activity"/>
    <property type="evidence" value="ECO:0007669"/>
    <property type="project" value="InterPro"/>
</dbReference>
<comment type="subcellular location">
    <subcellularLocation>
        <location evidence="1">Periplasm</location>
    </subcellularLocation>
</comment>
<evidence type="ECO:0000256" key="5">
    <source>
        <dbReference type="ARBA" id="ARBA00055538"/>
    </source>
</evidence>
<dbReference type="Pfam" id="PF09084">
    <property type="entry name" value="NMT1"/>
    <property type="match status" value="1"/>
</dbReference>
<accession>A0A444QFF6</accession>
<dbReference type="SUPFAM" id="SSF53850">
    <property type="entry name" value="Periplasmic binding protein-like II"/>
    <property type="match status" value="1"/>
</dbReference>
<protein>
    <recommendedName>
        <fullName evidence="6">Putative aliphatic sulfonates-binding protein</fullName>
    </recommendedName>
</protein>
<keyword evidence="4 7" id="KW-0732">Signal</keyword>
<evidence type="ECO:0000256" key="4">
    <source>
        <dbReference type="ARBA" id="ARBA00022729"/>
    </source>
</evidence>
<dbReference type="PROSITE" id="PS51257">
    <property type="entry name" value="PROKAR_LIPOPROTEIN"/>
    <property type="match status" value="1"/>
</dbReference>
<comment type="similarity">
    <text evidence="2">Belongs to the bacterial solute-binding protein SsuA/TauA family.</text>
</comment>